<protein>
    <submittedName>
        <fullName evidence="2">YHG7-like protein</fullName>
    </submittedName>
</protein>
<sequence length="467" mass="52640">MLCLRIVLTSLCWTAAVWALLLSVWTDADTDTSVCSPEMYGNDTAAYWACRIQFAHQANWFPSPIAGLFSYEIWNGYDGFWQNGAVLETFVNFLANTNATHTRYTSVIKGGERNLYSLLEAYGPYPSFDDMGWYGLAFARIHEVLGDPQFLQDAEDIFDWCWRTGWDTSGNCSGGFWFDNRFDSKQTITNAQLLQLSAKLYRMTNNTDYGKKMHQIYEFIVYNDLINNSSYLVSDGATANCTAADVYGPTYNSGVMIGAMAAMYKATGFTSYNDLGYKIAIGILEHYCNENGILVEYCNPNCNDDALMYKGIFARNVRYLIDVLDDPIREDYLLNWLDLQVKSNIEHNICDLNPLTKCNISYKDGPAYYNKSGPVFSPDWRGPFTYGAPMQQTSVLDLMIAAIRPGTNCTGKYCNYDPYYPAPQPLTCGSRPCPEGEDCCEYSPYTSYTCCYTNQHCNQTAGICVGN</sequence>
<proteinExistence type="predicted"/>
<keyword evidence="3" id="KW-1185">Reference proteome</keyword>
<dbReference type="EMBL" id="CP111014">
    <property type="protein sequence ID" value="WAQ97961.1"/>
    <property type="molecule type" value="Genomic_DNA"/>
</dbReference>
<feature type="signal peptide" evidence="1">
    <location>
        <begin position="1"/>
        <end position="19"/>
    </location>
</feature>
<feature type="chain" id="PRO_5045858535" evidence="1">
    <location>
        <begin position="20"/>
        <end position="467"/>
    </location>
</feature>
<name>A0ABY7DLY4_MYAAR</name>
<dbReference type="SUPFAM" id="SSF48208">
    <property type="entry name" value="Six-hairpin glycosidases"/>
    <property type="match status" value="1"/>
</dbReference>
<accession>A0ABY7DLY4</accession>
<evidence type="ECO:0000256" key="1">
    <source>
        <dbReference type="SAM" id="SignalP"/>
    </source>
</evidence>
<organism evidence="2 3">
    <name type="scientific">Mya arenaria</name>
    <name type="common">Soft-shell clam</name>
    <dbReference type="NCBI Taxonomy" id="6604"/>
    <lineage>
        <taxon>Eukaryota</taxon>
        <taxon>Metazoa</taxon>
        <taxon>Spiralia</taxon>
        <taxon>Lophotrochozoa</taxon>
        <taxon>Mollusca</taxon>
        <taxon>Bivalvia</taxon>
        <taxon>Autobranchia</taxon>
        <taxon>Heteroconchia</taxon>
        <taxon>Euheterodonta</taxon>
        <taxon>Imparidentia</taxon>
        <taxon>Neoheterodontei</taxon>
        <taxon>Myida</taxon>
        <taxon>Myoidea</taxon>
        <taxon>Myidae</taxon>
        <taxon>Mya</taxon>
    </lineage>
</organism>
<evidence type="ECO:0000313" key="3">
    <source>
        <dbReference type="Proteomes" id="UP001164746"/>
    </source>
</evidence>
<reference evidence="2" key="1">
    <citation type="submission" date="2022-11" db="EMBL/GenBank/DDBJ databases">
        <title>Centuries of genome instability and evolution in soft-shell clam transmissible cancer (bioRxiv).</title>
        <authorList>
            <person name="Hart S.F.M."/>
            <person name="Yonemitsu M.A."/>
            <person name="Giersch R.M."/>
            <person name="Beal B.F."/>
            <person name="Arriagada G."/>
            <person name="Davis B.W."/>
            <person name="Ostrander E.A."/>
            <person name="Goff S.P."/>
            <person name="Metzger M.J."/>
        </authorList>
    </citation>
    <scope>NUCLEOTIDE SEQUENCE</scope>
    <source>
        <strain evidence="2">MELC-2E11</strain>
        <tissue evidence="2">Siphon/mantle</tissue>
    </source>
</reference>
<dbReference type="Pfam" id="PF03663">
    <property type="entry name" value="Glyco_hydro_76"/>
    <property type="match status" value="1"/>
</dbReference>
<evidence type="ECO:0000313" key="2">
    <source>
        <dbReference type="EMBL" id="WAQ97961.1"/>
    </source>
</evidence>
<dbReference type="PANTHER" id="PTHR47791:SF3">
    <property type="entry name" value="MEIOTICALLY UP-REGULATED GENE 191 PROTEIN"/>
    <property type="match status" value="1"/>
</dbReference>
<dbReference type="Proteomes" id="UP001164746">
    <property type="component" value="Chromosome 3"/>
</dbReference>
<keyword evidence="1" id="KW-0732">Signal</keyword>
<dbReference type="InterPro" id="IPR053169">
    <property type="entry name" value="MUG_Protein"/>
</dbReference>
<dbReference type="PANTHER" id="PTHR47791">
    <property type="entry name" value="MEIOTICALLY UP-REGULATED GENE 191 PROTEIN"/>
    <property type="match status" value="1"/>
</dbReference>
<dbReference type="InterPro" id="IPR005198">
    <property type="entry name" value="Glyco_hydro_76"/>
</dbReference>
<dbReference type="Gene3D" id="1.50.10.20">
    <property type="match status" value="1"/>
</dbReference>
<gene>
    <name evidence="2" type="ORF">MAR_022334</name>
</gene>
<dbReference type="InterPro" id="IPR008928">
    <property type="entry name" value="6-hairpin_glycosidase_sf"/>
</dbReference>